<evidence type="ECO:0000256" key="2">
    <source>
        <dbReference type="PROSITE-ProRule" id="PRU00626"/>
    </source>
</evidence>
<dbReference type="SUPFAM" id="SSF75471">
    <property type="entry name" value="YhbY-like"/>
    <property type="match status" value="1"/>
</dbReference>
<organism evidence="4 5">
    <name type="scientific">Actomonas aquatica</name>
    <dbReference type="NCBI Taxonomy" id="2866162"/>
    <lineage>
        <taxon>Bacteria</taxon>
        <taxon>Pseudomonadati</taxon>
        <taxon>Verrucomicrobiota</taxon>
        <taxon>Opitutia</taxon>
        <taxon>Opitutales</taxon>
        <taxon>Opitutaceae</taxon>
        <taxon>Actomonas</taxon>
    </lineage>
</organism>
<reference evidence="4 5" key="1">
    <citation type="submission" date="2021-08" db="EMBL/GenBank/DDBJ databases">
        <authorList>
            <person name="Zhang D."/>
            <person name="Zhang A."/>
            <person name="Wang L."/>
        </authorList>
    </citation>
    <scope>NUCLEOTIDE SEQUENCE [LARGE SCALE GENOMIC DNA]</scope>
    <source>
        <strain evidence="4 5">WL0086</strain>
    </source>
</reference>
<dbReference type="InterPro" id="IPR001890">
    <property type="entry name" value="RNA-binding_CRM"/>
</dbReference>
<feature type="domain" description="CRM" evidence="3">
    <location>
        <begin position="4"/>
        <end position="100"/>
    </location>
</feature>
<evidence type="ECO:0000313" key="5">
    <source>
        <dbReference type="Proteomes" id="UP000738431"/>
    </source>
</evidence>
<reference evidence="4 5" key="2">
    <citation type="submission" date="2023-12" db="EMBL/GenBank/DDBJ databases">
        <title>Description of an unclassified Opitutus bacterium of Verrucomicrobiota.</title>
        <authorList>
            <person name="Zhang D.-F."/>
        </authorList>
    </citation>
    <scope>NUCLEOTIDE SEQUENCE [LARGE SCALE GENOMIC DNA]</scope>
    <source>
        <strain evidence="4 5">WL0086</strain>
    </source>
</reference>
<keyword evidence="1 2" id="KW-0694">RNA-binding</keyword>
<sequence length="100" mass="10761">MTTPSLTGAERRVLRSEGQLLEASVTVGREGVTATVIRELNSQLSRNGLIKVRAGETDRKAREALFAELATLTSSALVGTVGRTALYYRPIDDASQSPEQ</sequence>
<evidence type="ECO:0000256" key="1">
    <source>
        <dbReference type="ARBA" id="ARBA00022884"/>
    </source>
</evidence>
<dbReference type="PROSITE" id="PS51295">
    <property type="entry name" value="CRM"/>
    <property type="match status" value="1"/>
</dbReference>
<dbReference type="EMBL" id="CP139781">
    <property type="protein sequence ID" value="WRQ86286.1"/>
    <property type="molecule type" value="Genomic_DNA"/>
</dbReference>
<dbReference type="SMART" id="SM01103">
    <property type="entry name" value="CRS1_YhbY"/>
    <property type="match status" value="1"/>
</dbReference>
<dbReference type="InterPro" id="IPR051925">
    <property type="entry name" value="RNA-binding_domain"/>
</dbReference>
<dbReference type="PANTHER" id="PTHR40065">
    <property type="entry name" value="RNA-BINDING PROTEIN YHBY"/>
    <property type="match status" value="1"/>
</dbReference>
<dbReference type="Proteomes" id="UP000738431">
    <property type="component" value="Chromosome"/>
</dbReference>
<dbReference type="RefSeq" id="WP_221031215.1">
    <property type="nucleotide sequence ID" value="NZ_CP139781.1"/>
</dbReference>
<dbReference type="PANTHER" id="PTHR40065:SF3">
    <property type="entry name" value="RNA-BINDING PROTEIN YHBY"/>
    <property type="match status" value="1"/>
</dbReference>
<protein>
    <submittedName>
        <fullName evidence="4">YhbY family RNA-binding protein</fullName>
    </submittedName>
</protein>
<evidence type="ECO:0000259" key="3">
    <source>
        <dbReference type="PROSITE" id="PS51295"/>
    </source>
</evidence>
<dbReference type="InterPro" id="IPR035920">
    <property type="entry name" value="YhbY-like_sf"/>
</dbReference>
<evidence type="ECO:0000313" key="4">
    <source>
        <dbReference type="EMBL" id="WRQ86286.1"/>
    </source>
</evidence>
<dbReference type="Pfam" id="PF01985">
    <property type="entry name" value="CRS1_YhbY"/>
    <property type="match status" value="1"/>
</dbReference>
<keyword evidence="5" id="KW-1185">Reference proteome</keyword>
<gene>
    <name evidence="4" type="ORF">K1X11_015835</name>
</gene>
<proteinExistence type="predicted"/>
<name>A0ABZ1C453_9BACT</name>
<accession>A0ABZ1C453</accession>
<dbReference type="Gene3D" id="3.30.110.60">
    <property type="entry name" value="YhbY-like"/>
    <property type="match status" value="1"/>
</dbReference>